<accession>A0AAJ8BQM7</accession>
<proteinExistence type="predicted"/>
<dbReference type="VEuPathDB" id="FungiDB:An12g07970"/>
<feature type="compositionally biased region" description="Basic and acidic residues" evidence="1">
    <location>
        <begin position="94"/>
        <end position="111"/>
    </location>
</feature>
<feature type="compositionally biased region" description="Polar residues" evidence="1">
    <location>
        <begin position="118"/>
        <end position="129"/>
    </location>
</feature>
<reference evidence="2" key="1">
    <citation type="submission" date="2025-02" db="EMBL/GenBank/DDBJ databases">
        <authorList>
            <consortium name="NCBI Genome Project"/>
        </authorList>
    </citation>
    <scope>NUCLEOTIDE SEQUENCE</scope>
</reference>
<dbReference type="KEGG" id="ang:An12g07970"/>
<feature type="region of interest" description="Disordered" evidence="1">
    <location>
        <begin position="94"/>
        <end position="129"/>
    </location>
</feature>
<dbReference type="RefSeq" id="XP_059601898.1">
    <property type="nucleotide sequence ID" value="XM_059743558.1"/>
</dbReference>
<sequence length="129" mass="13730">MARQAIRWFLGGGGTEGVCHLHSSIPAKWSLDANSGCPLTQRMCAKGKPMPAFPGLPRPPIRGFSALQDIPSSNLSITQSAGLVRVDQLPNLGHIDRTLDGDRPGIEDRPNLARKGSSFCNEPSSAIGK</sequence>
<dbReference type="GeneID" id="84592655"/>
<evidence type="ECO:0000313" key="2">
    <source>
        <dbReference type="RefSeq" id="XP_059601898.1"/>
    </source>
</evidence>
<evidence type="ECO:0000256" key="1">
    <source>
        <dbReference type="SAM" id="MobiDB-lite"/>
    </source>
</evidence>
<dbReference type="AlphaFoldDB" id="A0AAJ8BQM7"/>
<gene>
    <name evidence="2" type="ORF">An12g07970</name>
</gene>
<organism evidence="2">
    <name type="scientific">Aspergillus niger</name>
    <dbReference type="NCBI Taxonomy" id="5061"/>
    <lineage>
        <taxon>Eukaryota</taxon>
        <taxon>Fungi</taxon>
        <taxon>Dikarya</taxon>
        <taxon>Ascomycota</taxon>
        <taxon>Pezizomycotina</taxon>
        <taxon>Eurotiomycetes</taxon>
        <taxon>Eurotiomycetidae</taxon>
        <taxon>Eurotiales</taxon>
        <taxon>Aspergillaceae</taxon>
        <taxon>Aspergillus</taxon>
        <taxon>Aspergillus subgen. Circumdati</taxon>
    </lineage>
</organism>
<name>A0AAJ8BQM7_ASPNG</name>
<protein>
    <submittedName>
        <fullName evidence="2">Uncharacterized protein</fullName>
    </submittedName>
</protein>
<reference evidence="2" key="2">
    <citation type="submission" date="2025-08" db="UniProtKB">
        <authorList>
            <consortium name="RefSeq"/>
        </authorList>
    </citation>
    <scope>IDENTIFICATION</scope>
</reference>